<dbReference type="Proteomes" id="UP000053766">
    <property type="component" value="Unassembled WGS sequence"/>
</dbReference>
<dbReference type="AlphaFoldDB" id="A0A0D8XAN0"/>
<keyword evidence="4" id="KW-1185">Reference proteome</keyword>
<protein>
    <submittedName>
        <fullName evidence="3">Alcohol dehydrogenase, iron-dependent</fullName>
    </submittedName>
</protein>
<accession>A0A0D8XAN0</accession>
<dbReference type="GO" id="GO:1990002">
    <property type="term" value="F:methylglyoxal reductase (NADPH) (acetol producing) activity"/>
    <property type="evidence" value="ECO:0007669"/>
    <property type="project" value="TreeGrafter"/>
</dbReference>
<proteinExistence type="predicted"/>
<dbReference type="EMBL" id="KN717053">
    <property type="protein sequence ID" value="KJH40674.1"/>
    <property type="molecule type" value="Genomic_DNA"/>
</dbReference>
<dbReference type="PANTHER" id="PTHR43633:SF1">
    <property type="entry name" value="ALCOHOL DEHYDROGENASE YQHD"/>
    <property type="match status" value="1"/>
</dbReference>
<dbReference type="STRING" id="29172.A0A0D8XAN0"/>
<keyword evidence="1" id="KW-0560">Oxidoreductase</keyword>
<dbReference type="Pfam" id="PF00465">
    <property type="entry name" value="Fe-ADH"/>
    <property type="match status" value="1"/>
</dbReference>
<feature type="domain" description="Alcohol dehydrogenase iron-type/glycerol dehydrogenase GldA" evidence="2">
    <location>
        <begin position="9"/>
        <end position="122"/>
    </location>
</feature>
<dbReference type="InterPro" id="IPR044731">
    <property type="entry name" value="BDH-like"/>
</dbReference>
<dbReference type="Gene3D" id="3.40.50.1970">
    <property type="match status" value="1"/>
</dbReference>
<dbReference type="GO" id="GO:0005829">
    <property type="term" value="C:cytosol"/>
    <property type="evidence" value="ECO:0007669"/>
    <property type="project" value="TreeGrafter"/>
</dbReference>
<dbReference type="PANTHER" id="PTHR43633">
    <property type="entry name" value="ALCOHOL DEHYDROGENASE YQHD"/>
    <property type="match status" value="1"/>
</dbReference>
<organism evidence="3 4">
    <name type="scientific">Dictyocaulus viviparus</name>
    <name type="common">Bovine lungworm</name>
    <dbReference type="NCBI Taxonomy" id="29172"/>
    <lineage>
        <taxon>Eukaryota</taxon>
        <taxon>Metazoa</taxon>
        <taxon>Ecdysozoa</taxon>
        <taxon>Nematoda</taxon>
        <taxon>Chromadorea</taxon>
        <taxon>Rhabditida</taxon>
        <taxon>Rhabditina</taxon>
        <taxon>Rhabditomorpha</taxon>
        <taxon>Strongyloidea</taxon>
        <taxon>Metastrongylidae</taxon>
        <taxon>Dictyocaulus</taxon>
    </lineage>
</organism>
<evidence type="ECO:0000313" key="3">
    <source>
        <dbReference type="EMBL" id="KJH40674.1"/>
    </source>
</evidence>
<evidence type="ECO:0000313" key="4">
    <source>
        <dbReference type="Proteomes" id="UP000053766"/>
    </source>
</evidence>
<dbReference type="SUPFAM" id="SSF56796">
    <property type="entry name" value="Dehydroquinate synthase-like"/>
    <property type="match status" value="2"/>
</dbReference>
<name>A0A0D8XAN0_DICVI</name>
<gene>
    <name evidence="3" type="ORF">DICVIV_13360</name>
</gene>
<evidence type="ECO:0000259" key="2">
    <source>
        <dbReference type="Pfam" id="PF00465"/>
    </source>
</evidence>
<dbReference type="InterPro" id="IPR001670">
    <property type="entry name" value="ADH_Fe/GldA"/>
</dbReference>
<dbReference type="GO" id="GO:0046872">
    <property type="term" value="F:metal ion binding"/>
    <property type="evidence" value="ECO:0007669"/>
    <property type="project" value="InterPro"/>
</dbReference>
<reference evidence="3 4" key="1">
    <citation type="submission" date="2013-11" db="EMBL/GenBank/DDBJ databases">
        <title>Draft genome of the bovine lungworm Dictyocaulus viviparus.</title>
        <authorList>
            <person name="Mitreva M."/>
        </authorList>
    </citation>
    <scope>NUCLEOTIDE SEQUENCE [LARGE SCALE GENOMIC DNA]</scope>
    <source>
        <strain evidence="3 4">HannoverDv2000</strain>
    </source>
</reference>
<evidence type="ECO:0000256" key="1">
    <source>
        <dbReference type="ARBA" id="ARBA00023002"/>
    </source>
</evidence>
<sequence>MSNRERYSPERSFIQRSVFTHNEKDFYEARIKKLMLVYGGGSIFSNNVYNDVTENLKLNSITYVDYKGVKPNPETEHTYQGAVFARQNAVDAIIAVGGGSVTDAAKVTAILATNIHAIEHAISALSDVTHGAGLALVTPPYIEYRCQSDQVFCRQTLELAHEIFGVETVDQFSDQLVKFIKSIQLPVKFTDFPEIKEVSSEERTYLYQHVVSPKGAQPKIFLTKEINGVIVRSFLYSAKKKIKRRVSSQDTGNDSVDDHCILVHILGCIADHVFDHYFYHGFDLDSKVLRKQIVSITVINIDLNIIFFYIRIMA</sequence>
<reference evidence="4" key="2">
    <citation type="journal article" date="2016" name="Sci. Rep.">
        <title>Dictyocaulus viviparus genome, variome and transcriptome elucidate lungworm biology and support future intervention.</title>
        <authorList>
            <person name="McNulty S.N."/>
            <person name="Strube C."/>
            <person name="Rosa B.A."/>
            <person name="Martin J.C."/>
            <person name="Tyagi R."/>
            <person name="Choi Y.J."/>
            <person name="Wang Q."/>
            <person name="Hallsworth Pepin K."/>
            <person name="Zhang X."/>
            <person name="Ozersky P."/>
            <person name="Wilson R.K."/>
            <person name="Sternberg P.W."/>
            <person name="Gasser R.B."/>
            <person name="Mitreva M."/>
        </authorList>
    </citation>
    <scope>NUCLEOTIDE SEQUENCE [LARGE SCALE GENOMIC DNA]</scope>
    <source>
        <strain evidence="4">HannoverDv2000</strain>
    </source>
</reference>
<dbReference type="GO" id="GO:1990362">
    <property type="term" value="F:butanol dehydrogenase (NAD+) activity"/>
    <property type="evidence" value="ECO:0007669"/>
    <property type="project" value="InterPro"/>
</dbReference>
<dbReference type="OrthoDB" id="8300230at2759"/>
<dbReference type="GO" id="GO:0008106">
    <property type="term" value="F:alcohol dehydrogenase (NADP+) activity"/>
    <property type="evidence" value="ECO:0007669"/>
    <property type="project" value="TreeGrafter"/>
</dbReference>